<dbReference type="InterPro" id="IPR021087">
    <property type="entry name" value="Uncharacterised_PixA/AidA"/>
</dbReference>
<dbReference type="AlphaFoldDB" id="A0A3A8QRE2"/>
<evidence type="ECO:0008006" key="4">
    <source>
        <dbReference type="Google" id="ProtNLM"/>
    </source>
</evidence>
<name>A0A3A8QRE2_9BACT</name>
<dbReference type="EMBL" id="RAWK01000035">
    <property type="protein sequence ID" value="RKH71283.1"/>
    <property type="molecule type" value="Genomic_DNA"/>
</dbReference>
<proteinExistence type="predicted"/>
<sequence length="246" mass="26738">MPCQGTRTSCCSPATQARRSSSRRYSGRSWPSSRSPASPNSTSSPSPSSGPESCGPAEACPPPQSQEPAMADTENTANVLVVVDAESIYQTYQGQFSTDPNRPVSLGERTPYIYMFVRQDEMLSGQATDDLTIAVNTNNNIRWRITSLTGNTRYSVALNTCTILRGVGCITQPILIEPTVTVPLPSVNGYQVTVDRFQQYKDAYFQATAVNASETPVSYQFSFALANNDGNILGYFSWDPKISITA</sequence>
<feature type="region of interest" description="Disordered" evidence="1">
    <location>
        <begin position="1"/>
        <end position="71"/>
    </location>
</feature>
<evidence type="ECO:0000313" key="3">
    <source>
        <dbReference type="Proteomes" id="UP000267003"/>
    </source>
</evidence>
<dbReference type="Gene3D" id="2.60.40.3910">
    <property type="entry name" value="Inclusion body protein"/>
    <property type="match status" value="1"/>
</dbReference>
<gene>
    <name evidence="2" type="ORF">D7W81_07915</name>
</gene>
<feature type="compositionally biased region" description="Polar residues" evidence="1">
    <location>
        <begin position="1"/>
        <end position="17"/>
    </location>
</feature>
<reference evidence="3" key="1">
    <citation type="submission" date="2018-09" db="EMBL/GenBank/DDBJ databases">
        <authorList>
            <person name="Livingstone P.G."/>
            <person name="Whitworth D.E."/>
        </authorList>
    </citation>
    <scope>NUCLEOTIDE SEQUENCE [LARGE SCALE GENOMIC DNA]</scope>
    <source>
        <strain evidence="3">AB050A</strain>
    </source>
</reference>
<evidence type="ECO:0000256" key="1">
    <source>
        <dbReference type="SAM" id="MobiDB-lite"/>
    </source>
</evidence>
<evidence type="ECO:0000313" key="2">
    <source>
        <dbReference type="EMBL" id="RKH71283.1"/>
    </source>
</evidence>
<dbReference type="Proteomes" id="UP000267003">
    <property type="component" value="Unassembled WGS sequence"/>
</dbReference>
<accession>A0A3A8QRE2</accession>
<comment type="caution">
    <text evidence="2">The sequence shown here is derived from an EMBL/GenBank/DDBJ whole genome shotgun (WGS) entry which is preliminary data.</text>
</comment>
<protein>
    <recommendedName>
        <fullName evidence="4">Inclusion body protein</fullName>
    </recommendedName>
</protein>
<organism evidence="2 3">
    <name type="scientific">Corallococcus aberystwythensis</name>
    <dbReference type="NCBI Taxonomy" id="2316722"/>
    <lineage>
        <taxon>Bacteria</taxon>
        <taxon>Pseudomonadati</taxon>
        <taxon>Myxococcota</taxon>
        <taxon>Myxococcia</taxon>
        <taxon>Myxococcales</taxon>
        <taxon>Cystobacterineae</taxon>
        <taxon>Myxococcaceae</taxon>
        <taxon>Corallococcus</taxon>
    </lineage>
</organism>
<keyword evidence="3" id="KW-1185">Reference proteome</keyword>
<dbReference type="Pfam" id="PF12306">
    <property type="entry name" value="PixA"/>
    <property type="match status" value="1"/>
</dbReference>
<feature type="compositionally biased region" description="Low complexity" evidence="1">
    <location>
        <begin position="27"/>
        <end position="56"/>
    </location>
</feature>
<dbReference type="InterPro" id="IPR038712">
    <property type="entry name" value="PixA-like_sf"/>
</dbReference>